<feature type="transmembrane region" description="Helical" evidence="1">
    <location>
        <begin position="27"/>
        <end position="45"/>
    </location>
</feature>
<dbReference type="InterPro" id="IPR005135">
    <property type="entry name" value="Endo/exonuclease/phosphatase"/>
</dbReference>
<reference evidence="3" key="1">
    <citation type="submission" date="2023-07" db="EMBL/GenBank/DDBJ databases">
        <title>Sequencing the genomes of 1000 actinobacteria strains.</title>
        <authorList>
            <person name="Klenk H.-P."/>
        </authorList>
    </citation>
    <scope>NUCLEOTIDE SEQUENCE</scope>
    <source>
        <strain evidence="3">DSM 44707</strain>
    </source>
</reference>
<dbReference type="Pfam" id="PF03372">
    <property type="entry name" value="Exo_endo_phos"/>
    <property type="match status" value="1"/>
</dbReference>
<dbReference type="InterPro" id="IPR036691">
    <property type="entry name" value="Endo/exonu/phosph_ase_sf"/>
</dbReference>
<comment type="caution">
    <text evidence="3">The sequence shown here is derived from an EMBL/GenBank/DDBJ whole genome shotgun (WGS) entry which is preliminary data.</text>
</comment>
<feature type="domain" description="Endonuclease/exonuclease/phosphatase" evidence="2">
    <location>
        <begin position="122"/>
        <end position="364"/>
    </location>
</feature>
<dbReference type="EMBL" id="JAVDYB010000001">
    <property type="protein sequence ID" value="MDR7274887.1"/>
    <property type="molecule type" value="Genomic_DNA"/>
</dbReference>
<evidence type="ECO:0000256" key="1">
    <source>
        <dbReference type="SAM" id="Phobius"/>
    </source>
</evidence>
<feature type="transmembrane region" description="Helical" evidence="1">
    <location>
        <begin position="83"/>
        <end position="101"/>
    </location>
</feature>
<evidence type="ECO:0000259" key="2">
    <source>
        <dbReference type="Pfam" id="PF03372"/>
    </source>
</evidence>
<name>A0AAE4C8R1_9ACTN</name>
<gene>
    <name evidence="3" type="ORF">J2S41_001665</name>
</gene>
<protein>
    <submittedName>
        <fullName evidence="3">Endonuclease/exonuclease/phosphatase (EEP) superfamily protein YafD</fullName>
    </submittedName>
</protein>
<dbReference type="GO" id="GO:0004519">
    <property type="term" value="F:endonuclease activity"/>
    <property type="evidence" value="ECO:0007669"/>
    <property type="project" value="UniProtKB-KW"/>
</dbReference>
<keyword evidence="1" id="KW-0812">Transmembrane</keyword>
<keyword evidence="1" id="KW-1133">Transmembrane helix</keyword>
<keyword evidence="3" id="KW-0255">Endonuclease</keyword>
<accession>A0AAE4C8R1</accession>
<evidence type="ECO:0000313" key="3">
    <source>
        <dbReference type="EMBL" id="MDR7274887.1"/>
    </source>
</evidence>
<dbReference type="Proteomes" id="UP001183643">
    <property type="component" value="Unassembled WGS sequence"/>
</dbReference>
<dbReference type="AlphaFoldDB" id="A0AAE4C8R1"/>
<keyword evidence="4" id="KW-1185">Reference proteome</keyword>
<dbReference type="RefSeq" id="WP_310365149.1">
    <property type="nucleotide sequence ID" value="NZ_JAVDYB010000001.1"/>
</dbReference>
<organism evidence="3 4">
    <name type="scientific">Catenuloplanes atrovinosus</name>
    <dbReference type="NCBI Taxonomy" id="137266"/>
    <lineage>
        <taxon>Bacteria</taxon>
        <taxon>Bacillati</taxon>
        <taxon>Actinomycetota</taxon>
        <taxon>Actinomycetes</taxon>
        <taxon>Micromonosporales</taxon>
        <taxon>Micromonosporaceae</taxon>
        <taxon>Catenuloplanes</taxon>
    </lineage>
</organism>
<feature type="transmembrane region" description="Helical" evidence="1">
    <location>
        <begin position="57"/>
        <end position="76"/>
    </location>
</feature>
<keyword evidence="1" id="KW-0472">Membrane</keyword>
<keyword evidence="3" id="KW-0378">Hydrolase</keyword>
<keyword evidence="3" id="KW-0540">Nuclease</keyword>
<proteinExistence type="predicted"/>
<dbReference type="Gene3D" id="3.60.10.10">
    <property type="entry name" value="Endonuclease/exonuclease/phosphatase"/>
    <property type="match status" value="1"/>
</dbReference>
<evidence type="ECO:0000313" key="4">
    <source>
        <dbReference type="Proteomes" id="UP001183643"/>
    </source>
</evidence>
<sequence>MTTGPLTSERTEAPAARAGRWCWGTRLVVAAGVLWLAFTLAHRLLSGRTWLWTAADLVPPIAFLLVPAGLLAVARLARPAWKLVVLLAVTALLLGAGLSGVSPTAPWRDAPDAPAGAIRVVSWNTEFWHQEDDPGEFYRYLRAQDADVYLLQEYVFLADRQPRRIDDLARLRTEFPGYQIFAESELVTLSRLPVVSSRTIDALPWMSAATHSLPPGDTDFPPYWSVKTLRTDVRAGDRTVSLYNTHLPVPLAIDRNPFGGEFHRIIREQHGRRQANMRALEADLDRNAGPVVVAGDLNATRAMALLRPLTDRLTDAGAETLRSPYPVTWGFGGVPLWRLDWAFASDGVRVHEYRFDDAAGLSDHPAQNMLISLSGKDPA</sequence>
<dbReference type="SUPFAM" id="SSF56219">
    <property type="entry name" value="DNase I-like"/>
    <property type="match status" value="1"/>
</dbReference>